<evidence type="ECO:0000313" key="2">
    <source>
        <dbReference type="Proteomes" id="UP001589627"/>
    </source>
</evidence>
<evidence type="ECO:0000313" key="1">
    <source>
        <dbReference type="EMBL" id="MFB9838572.1"/>
    </source>
</evidence>
<reference evidence="1 2" key="1">
    <citation type="submission" date="2024-09" db="EMBL/GenBank/DDBJ databases">
        <authorList>
            <person name="Sun Q."/>
            <person name="Mori K."/>
        </authorList>
    </citation>
    <scope>NUCLEOTIDE SEQUENCE [LARGE SCALE GENOMIC DNA]</scope>
    <source>
        <strain evidence="1 2">TBRC 0563</strain>
    </source>
</reference>
<proteinExistence type="predicted"/>
<sequence>ALRDRLDDHWSTVAAARALWRLGTPPGELAGRLITAITAPYGGRGAVPLLVEMGAAEAVADLDRLAHRDERIVVTGFDDDIVWEDERSRDRLRRAVAALRTV</sequence>
<gene>
    <name evidence="1" type="ORF">ACFFNX_41140</name>
</gene>
<keyword evidence="2" id="KW-1185">Reference proteome</keyword>
<organism evidence="1 2">
    <name type="scientific">Actinoallomurus acaciae</name>
    <dbReference type="NCBI Taxonomy" id="502577"/>
    <lineage>
        <taxon>Bacteria</taxon>
        <taxon>Bacillati</taxon>
        <taxon>Actinomycetota</taxon>
        <taxon>Actinomycetes</taxon>
        <taxon>Streptosporangiales</taxon>
        <taxon>Thermomonosporaceae</taxon>
        <taxon>Actinoallomurus</taxon>
    </lineage>
</organism>
<feature type="non-terminal residue" evidence="1">
    <location>
        <position position="1"/>
    </location>
</feature>
<dbReference type="EMBL" id="JBHLZP010000538">
    <property type="protein sequence ID" value="MFB9838572.1"/>
    <property type="molecule type" value="Genomic_DNA"/>
</dbReference>
<dbReference type="RefSeq" id="WP_378211611.1">
    <property type="nucleotide sequence ID" value="NZ_JBHLZP010000538.1"/>
</dbReference>
<comment type="caution">
    <text evidence="1">The sequence shown here is derived from an EMBL/GenBank/DDBJ whole genome shotgun (WGS) entry which is preliminary data.</text>
</comment>
<dbReference type="Proteomes" id="UP001589627">
    <property type="component" value="Unassembled WGS sequence"/>
</dbReference>
<accession>A0ABV5YU08</accession>
<name>A0ABV5YU08_9ACTN</name>
<protein>
    <submittedName>
        <fullName evidence="1">Uncharacterized protein</fullName>
    </submittedName>
</protein>